<organism evidence="4 5">
    <name type="scientific">Maridesulfovibrio ferrireducens</name>
    <dbReference type="NCBI Taxonomy" id="246191"/>
    <lineage>
        <taxon>Bacteria</taxon>
        <taxon>Pseudomonadati</taxon>
        <taxon>Thermodesulfobacteriota</taxon>
        <taxon>Desulfovibrionia</taxon>
        <taxon>Desulfovibrionales</taxon>
        <taxon>Desulfovibrionaceae</taxon>
        <taxon>Maridesulfovibrio</taxon>
    </lineage>
</organism>
<dbReference type="GO" id="GO:0006935">
    <property type="term" value="P:chemotaxis"/>
    <property type="evidence" value="ECO:0007669"/>
    <property type="project" value="InterPro"/>
</dbReference>
<dbReference type="GO" id="GO:0000160">
    <property type="term" value="P:phosphorelay signal transduction system"/>
    <property type="evidence" value="ECO:0007669"/>
    <property type="project" value="InterPro"/>
</dbReference>
<dbReference type="InterPro" id="IPR036061">
    <property type="entry name" value="CheW-like_dom_sf"/>
</dbReference>
<gene>
    <name evidence="4" type="ORF">SAMN05660337_1836</name>
</gene>
<dbReference type="InterPro" id="IPR002545">
    <property type="entry name" value="CheW-lke_dom"/>
</dbReference>
<dbReference type="PROSITE" id="PS50851">
    <property type="entry name" value="CHEW"/>
    <property type="match status" value="1"/>
</dbReference>
<dbReference type="SUPFAM" id="SSF50341">
    <property type="entry name" value="CheW-like"/>
    <property type="match status" value="1"/>
</dbReference>
<dbReference type="OrthoDB" id="9806105at2"/>
<dbReference type="Proteomes" id="UP000199053">
    <property type="component" value="Unassembled WGS sequence"/>
</dbReference>
<dbReference type="AlphaFoldDB" id="A0A1G9G538"/>
<dbReference type="Pfam" id="PF00072">
    <property type="entry name" value="Response_reg"/>
    <property type="match status" value="1"/>
</dbReference>
<dbReference type="Gene3D" id="2.40.50.180">
    <property type="entry name" value="CheA-289, Domain 4"/>
    <property type="match status" value="1"/>
</dbReference>
<dbReference type="RefSeq" id="WP_092160277.1">
    <property type="nucleotide sequence ID" value="NZ_FNGA01000002.1"/>
</dbReference>
<keyword evidence="5" id="KW-1185">Reference proteome</keyword>
<name>A0A1G9G538_9BACT</name>
<dbReference type="PANTHER" id="PTHR47233:SF3">
    <property type="entry name" value="CHEMOTAXIS PROTEIN CHEV"/>
    <property type="match status" value="1"/>
</dbReference>
<reference evidence="5" key="1">
    <citation type="submission" date="2016-10" db="EMBL/GenBank/DDBJ databases">
        <authorList>
            <person name="Varghese N."/>
            <person name="Submissions S."/>
        </authorList>
    </citation>
    <scope>NUCLEOTIDE SEQUENCE [LARGE SCALE GENOMIC DNA]</scope>
    <source>
        <strain evidence="5">DSM 16995</strain>
    </source>
</reference>
<evidence type="ECO:0000259" key="3">
    <source>
        <dbReference type="PROSITE" id="PS50851"/>
    </source>
</evidence>
<sequence>MSGNDILLDAGTNEFEIIEFFIDEADAGAGVQNKDYFGINVAKVLEVVEAPKGLHSAEGAPHPSYLGTMSLRDMILPVIDLSVWLDIERKESEFQLIIVTEINSVVTGFLVSGVTQIHRIGWTDLKTPNKYIADMDTNCITGTISIKDRFVLMIDLERILGELDPGMAENLEGGGALAPEKWSALIVDDSASVRALLNKNFEAANFDVQLFTNGLEAWEGLLAMRDKAKEGGKSITDMVDVIVSDIEMPQMDGYTLTRQIKEDAELSKLPVILFSSLITKGLYHKGEKVKADDQVTKPEFGALTGRAITQIEKYKAKRAEA</sequence>
<keyword evidence="1" id="KW-0597">Phosphoprotein</keyword>
<dbReference type="Pfam" id="PF01584">
    <property type="entry name" value="CheW"/>
    <property type="match status" value="1"/>
</dbReference>
<dbReference type="Gene3D" id="3.40.50.2300">
    <property type="match status" value="1"/>
</dbReference>
<feature type="domain" description="CheW-like" evidence="3">
    <location>
        <begin position="14"/>
        <end position="165"/>
    </location>
</feature>
<evidence type="ECO:0000313" key="4">
    <source>
        <dbReference type="EMBL" id="SDK95721.1"/>
    </source>
</evidence>
<dbReference type="SMART" id="SM00260">
    <property type="entry name" value="CheW"/>
    <property type="match status" value="1"/>
</dbReference>
<protein>
    <submittedName>
        <fullName evidence="4">Two-component system, chemotaxis family, response regulator CheV</fullName>
    </submittedName>
</protein>
<dbReference type="STRING" id="246191.SAMN05660337_1836"/>
<feature type="domain" description="Response regulatory" evidence="2">
    <location>
        <begin position="183"/>
        <end position="312"/>
    </location>
</feature>
<dbReference type="InterPro" id="IPR001789">
    <property type="entry name" value="Sig_transdc_resp-reg_receiver"/>
</dbReference>
<feature type="modified residue" description="4-aspartylphosphate" evidence="1">
    <location>
        <position position="245"/>
    </location>
</feature>
<dbReference type="EMBL" id="FNGA01000002">
    <property type="protein sequence ID" value="SDK95721.1"/>
    <property type="molecule type" value="Genomic_DNA"/>
</dbReference>
<evidence type="ECO:0000256" key="1">
    <source>
        <dbReference type="PROSITE-ProRule" id="PRU00169"/>
    </source>
</evidence>
<evidence type="ECO:0000313" key="5">
    <source>
        <dbReference type="Proteomes" id="UP000199053"/>
    </source>
</evidence>
<dbReference type="PIRSF" id="PIRSF002867">
    <property type="entry name" value="CheV"/>
    <property type="match status" value="1"/>
</dbReference>
<dbReference type="InterPro" id="IPR011006">
    <property type="entry name" value="CheY-like_superfamily"/>
</dbReference>
<dbReference type="PANTHER" id="PTHR47233">
    <property type="entry name" value="CHEMOTAXIS PROTEIN CHEV"/>
    <property type="match status" value="1"/>
</dbReference>
<proteinExistence type="predicted"/>
<accession>A0A1G9G538</accession>
<dbReference type="Gene3D" id="2.30.30.40">
    <property type="entry name" value="SH3 Domains"/>
    <property type="match status" value="1"/>
</dbReference>
<evidence type="ECO:0000259" key="2">
    <source>
        <dbReference type="PROSITE" id="PS50110"/>
    </source>
</evidence>
<dbReference type="SUPFAM" id="SSF52172">
    <property type="entry name" value="CheY-like"/>
    <property type="match status" value="1"/>
</dbReference>
<dbReference type="SMART" id="SM00448">
    <property type="entry name" value="REC"/>
    <property type="match status" value="1"/>
</dbReference>
<dbReference type="InterPro" id="IPR024181">
    <property type="entry name" value="Chemotax_regulator_CheV"/>
</dbReference>
<dbReference type="PROSITE" id="PS50110">
    <property type="entry name" value="RESPONSE_REGULATORY"/>
    <property type="match status" value="1"/>
</dbReference>